<dbReference type="Pfam" id="PF00196">
    <property type="entry name" value="GerE"/>
    <property type="match status" value="1"/>
</dbReference>
<evidence type="ECO:0000259" key="4">
    <source>
        <dbReference type="PROSITE" id="PS50110"/>
    </source>
</evidence>
<dbReference type="SUPFAM" id="SSF46894">
    <property type="entry name" value="C-terminal effector domain of the bipartite response regulators"/>
    <property type="match status" value="1"/>
</dbReference>
<dbReference type="PROSITE" id="PS50110">
    <property type="entry name" value="RESPONSE_REGULATORY"/>
    <property type="match status" value="1"/>
</dbReference>
<dbReference type="InterPro" id="IPR036388">
    <property type="entry name" value="WH-like_DNA-bd_sf"/>
</dbReference>
<keyword evidence="6" id="KW-1185">Reference proteome</keyword>
<dbReference type="PANTHER" id="PTHR45566">
    <property type="entry name" value="HTH-TYPE TRANSCRIPTIONAL REGULATOR YHJB-RELATED"/>
    <property type="match status" value="1"/>
</dbReference>
<feature type="modified residue" description="4-aspartylphosphate" evidence="2">
    <location>
        <position position="58"/>
    </location>
</feature>
<dbReference type="PROSITE" id="PS00622">
    <property type="entry name" value="HTH_LUXR_1"/>
    <property type="match status" value="1"/>
</dbReference>
<sequence>MAETKNVLIIEDHPLFREALVTALGRAFPSEATALEADSISSGLDTLQNNKVDLVLLDLNLTDSSNFDGLTRINAARPNCPIYVVSATEGAEAFNRAKALGATGYLPKSLSLDELAAALATALDGGSWFPEVESGLSEADDEVAARIASLTPAQRRVLSGLSDGLLNKQIAFDMGISEATVKAHMTAIFRKLGANNRTQALLVYKQAVSISGDDHSAA</sequence>
<proteinExistence type="predicted"/>
<dbReference type="InterPro" id="IPR051015">
    <property type="entry name" value="EvgA-like"/>
</dbReference>
<dbReference type="RefSeq" id="WP_377380947.1">
    <property type="nucleotide sequence ID" value="NZ_JBHSSW010000066.1"/>
</dbReference>
<dbReference type="Gene3D" id="3.40.50.2300">
    <property type="match status" value="1"/>
</dbReference>
<dbReference type="PROSITE" id="PS50043">
    <property type="entry name" value="HTH_LUXR_2"/>
    <property type="match status" value="1"/>
</dbReference>
<dbReference type="SMART" id="SM00421">
    <property type="entry name" value="HTH_LUXR"/>
    <property type="match status" value="1"/>
</dbReference>
<dbReference type="InterPro" id="IPR000792">
    <property type="entry name" value="Tscrpt_reg_LuxR_C"/>
</dbReference>
<dbReference type="PANTHER" id="PTHR45566:SF1">
    <property type="entry name" value="HTH-TYPE TRANSCRIPTIONAL REGULATOR YHJB-RELATED"/>
    <property type="match status" value="1"/>
</dbReference>
<keyword evidence="1" id="KW-0238">DNA-binding</keyword>
<evidence type="ECO:0000259" key="3">
    <source>
        <dbReference type="PROSITE" id="PS50043"/>
    </source>
</evidence>
<dbReference type="EMBL" id="JBHSSW010000066">
    <property type="protein sequence ID" value="MFC6199670.1"/>
    <property type="molecule type" value="Genomic_DNA"/>
</dbReference>
<name>A0ABW1SDD9_9PROT</name>
<dbReference type="PRINTS" id="PR00038">
    <property type="entry name" value="HTHLUXR"/>
</dbReference>
<dbReference type="InterPro" id="IPR001789">
    <property type="entry name" value="Sig_transdc_resp-reg_receiver"/>
</dbReference>
<evidence type="ECO:0000313" key="6">
    <source>
        <dbReference type="Proteomes" id="UP001596303"/>
    </source>
</evidence>
<dbReference type="SMART" id="SM00448">
    <property type="entry name" value="REC"/>
    <property type="match status" value="1"/>
</dbReference>
<dbReference type="SUPFAM" id="SSF52172">
    <property type="entry name" value="CheY-like"/>
    <property type="match status" value="1"/>
</dbReference>
<evidence type="ECO:0000313" key="5">
    <source>
        <dbReference type="EMBL" id="MFC6199670.1"/>
    </source>
</evidence>
<keyword evidence="2" id="KW-0597">Phosphoprotein</keyword>
<evidence type="ECO:0000256" key="1">
    <source>
        <dbReference type="ARBA" id="ARBA00023125"/>
    </source>
</evidence>
<dbReference type="CDD" id="cd06170">
    <property type="entry name" value="LuxR_C_like"/>
    <property type="match status" value="1"/>
</dbReference>
<dbReference type="InterPro" id="IPR016032">
    <property type="entry name" value="Sig_transdc_resp-reg_C-effctor"/>
</dbReference>
<dbReference type="Gene3D" id="1.10.10.10">
    <property type="entry name" value="Winged helix-like DNA-binding domain superfamily/Winged helix DNA-binding domain"/>
    <property type="match status" value="1"/>
</dbReference>
<dbReference type="Pfam" id="PF00072">
    <property type="entry name" value="Response_reg"/>
    <property type="match status" value="1"/>
</dbReference>
<accession>A0ABW1SDD9</accession>
<gene>
    <name evidence="5" type="ORF">ACFQDM_16440</name>
</gene>
<dbReference type="InterPro" id="IPR011006">
    <property type="entry name" value="CheY-like_superfamily"/>
</dbReference>
<comment type="caution">
    <text evidence="5">The sequence shown here is derived from an EMBL/GenBank/DDBJ whole genome shotgun (WGS) entry which is preliminary data.</text>
</comment>
<organism evidence="5 6">
    <name type="scientific">Ponticaulis profundi</name>
    <dbReference type="NCBI Taxonomy" id="2665222"/>
    <lineage>
        <taxon>Bacteria</taxon>
        <taxon>Pseudomonadati</taxon>
        <taxon>Pseudomonadota</taxon>
        <taxon>Alphaproteobacteria</taxon>
        <taxon>Hyphomonadales</taxon>
        <taxon>Hyphomonadaceae</taxon>
        <taxon>Ponticaulis</taxon>
    </lineage>
</organism>
<reference evidence="6" key="1">
    <citation type="journal article" date="2019" name="Int. J. Syst. Evol. Microbiol.">
        <title>The Global Catalogue of Microorganisms (GCM) 10K type strain sequencing project: providing services to taxonomists for standard genome sequencing and annotation.</title>
        <authorList>
            <consortium name="The Broad Institute Genomics Platform"/>
            <consortium name="The Broad Institute Genome Sequencing Center for Infectious Disease"/>
            <person name="Wu L."/>
            <person name="Ma J."/>
        </authorList>
    </citation>
    <scope>NUCLEOTIDE SEQUENCE [LARGE SCALE GENOMIC DNA]</scope>
    <source>
        <strain evidence="6">CGMCC-1.15741</strain>
    </source>
</reference>
<dbReference type="Proteomes" id="UP001596303">
    <property type="component" value="Unassembled WGS sequence"/>
</dbReference>
<protein>
    <submittedName>
        <fullName evidence="5">Response regulator</fullName>
    </submittedName>
</protein>
<feature type="domain" description="Response regulatory" evidence="4">
    <location>
        <begin position="6"/>
        <end position="123"/>
    </location>
</feature>
<evidence type="ECO:0000256" key="2">
    <source>
        <dbReference type="PROSITE-ProRule" id="PRU00169"/>
    </source>
</evidence>
<feature type="domain" description="HTH luxR-type" evidence="3">
    <location>
        <begin position="143"/>
        <end position="208"/>
    </location>
</feature>